<protein>
    <submittedName>
        <fullName evidence="1">Uncharacterized protein</fullName>
    </submittedName>
</protein>
<sequence length="67" mass="7951">MIIKKNSLDISFANSYIDYKGLHFNKQLKQKNENIEIKSKYNRKYVKIILQIQKDLQLAAQNSDFES</sequence>
<name>A0A8S1S0S6_PAROT</name>
<evidence type="ECO:0000313" key="1">
    <source>
        <dbReference type="EMBL" id="CAD8132559.1"/>
    </source>
</evidence>
<comment type="caution">
    <text evidence="1">The sequence shown here is derived from an EMBL/GenBank/DDBJ whole genome shotgun (WGS) entry which is preliminary data.</text>
</comment>
<dbReference type="AlphaFoldDB" id="A0A8S1S0S6"/>
<accession>A0A8S1S0S6</accession>
<gene>
    <name evidence="1" type="ORF">POCTA_138.1.T0030505</name>
</gene>
<dbReference type="Proteomes" id="UP000683925">
    <property type="component" value="Unassembled WGS sequence"/>
</dbReference>
<proteinExistence type="predicted"/>
<keyword evidence="2" id="KW-1185">Reference proteome</keyword>
<dbReference type="EMBL" id="CAJJDP010000001">
    <property type="protein sequence ID" value="CAD8132559.1"/>
    <property type="molecule type" value="Genomic_DNA"/>
</dbReference>
<evidence type="ECO:0000313" key="2">
    <source>
        <dbReference type="Proteomes" id="UP000683925"/>
    </source>
</evidence>
<organism evidence="1 2">
    <name type="scientific">Paramecium octaurelia</name>
    <dbReference type="NCBI Taxonomy" id="43137"/>
    <lineage>
        <taxon>Eukaryota</taxon>
        <taxon>Sar</taxon>
        <taxon>Alveolata</taxon>
        <taxon>Ciliophora</taxon>
        <taxon>Intramacronucleata</taxon>
        <taxon>Oligohymenophorea</taxon>
        <taxon>Peniculida</taxon>
        <taxon>Parameciidae</taxon>
        <taxon>Paramecium</taxon>
    </lineage>
</organism>
<reference evidence="1" key="1">
    <citation type="submission" date="2021-01" db="EMBL/GenBank/DDBJ databases">
        <authorList>
            <consortium name="Genoscope - CEA"/>
            <person name="William W."/>
        </authorList>
    </citation>
    <scope>NUCLEOTIDE SEQUENCE</scope>
</reference>